<name>A0A418KUW0_9ACTN</name>
<sequence>MQTMLASPEAPWSVSILAKEAALSTGQAHNVLKILERNRLVRIQGVGPRTRRYLRDRDEALEWLASVERGRRRPETAAGYLYARTFDDLIDRFVRRASEAKVTYALTASSGAIALGHPVLTNPLVLQARVSPLDAGQTLGVLGLERLDAEEAGRGMNLELWTDSGELGTYRSEDAGRARVAPRVRVWLDMVRQGGRNADAAELFKEQAL</sequence>
<reference evidence="1 2" key="1">
    <citation type="submission" date="2018-09" db="EMBL/GenBank/DDBJ databases">
        <title>Isolation, diversity and antifungal activity of actinobacteria from wheat.</title>
        <authorList>
            <person name="Han C."/>
        </authorList>
    </citation>
    <scope>NUCLEOTIDE SEQUENCE [LARGE SCALE GENOMIC DNA]</scope>
    <source>
        <strain evidence="1 2">NEAU-YY265</strain>
    </source>
</reference>
<protein>
    <submittedName>
        <fullName evidence="1">Uncharacterized protein</fullName>
    </submittedName>
</protein>
<organism evidence="1 2">
    <name type="scientific">Jiangella rhizosphaerae</name>
    <dbReference type="NCBI Taxonomy" id="2293569"/>
    <lineage>
        <taxon>Bacteria</taxon>
        <taxon>Bacillati</taxon>
        <taxon>Actinomycetota</taxon>
        <taxon>Actinomycetes</taxon>
        <taxon>Jiangellales</taxon>
        <taxon>Jiangellaceae</taxon>
        <taxon>Jiangella</taxon>
    </lineage>
</organism>
<dbReference type="EMBL" id="QUAL01000053">
    <property type="protein sequence ID" value="RIQ31194.1"/>
    <property type="molecule type" value="Genomic_DNA"/>
</dbReference>
<evidence type="ECO:0000313" key="1">
    <source>
        <dbReference type="EMBL" id="RIQ31194.1"/>
    </source>
</evidence>
<dbReference type="Proteomes" id="UP000284057">
    <property type="component" value="Unassembled WGS sequence"/>
</dbReference>
<keyword evidence="2" id="KW-1185">Reference proteome</keyword>
<gene>
    <name evidence="1" type="ORF">DY240_06450</name>
</gene>
<proteinExistence type="predicted"/>
<accession>A0A418KUW0</accession>
<comment type="caution">
    <text evidence="1">The sequence shown here is derived from an EMBL/GenBank/DDBJ whole genome shotgun (WGS) entry which is preliminary data.</text>
</comment>
<evidence type="ECO:0000313" key="2">
    <source>
        <dbReference type="Proteomes" id="UP000284057"/>
    </source>
</evidence>
<dbReference type="AlphaFoldDB" id="A0A418KUW0"/>